<proteinExistence type="predicted"/>
<evidence type="ECO:0000313" key="2">
    <source>
        <dbReference type="Proteomes" id="UP001165042"/>
    </source>
</evidence>
<organism evidence="1 2">
    <name type="scientific">Actinokineospora globicatena</name>
    <dbReference type="NCBI Taxonomy" id="103729"/>
    <lineage>
        <taxon>Bacteria</taxon>
        <taxon>Bacillati</taxon>
        <taxon>Actinomycetota</taxon>
        <taxon>Actinomycetes</taxon>
        <taxon>Pseudonocardiales</taxon>
        <taxon>Pseudonocardiaceae</taxon>
        <taxon>Actinokineospora</taxon>
    </lineage>
</organism>
<dbReference type="AlphaFoldDB" id="A0A9W6QLM5"/>
<accession>A0A9W6QLM5</accession>
<reference evidence="1" key="1">
    <citation type="submission" date="2023-02" db="EMBL/GenBank/DDBJ databases">
        <title>Actinokineospora globicatena NBRC 15670.</title>
        <authorList>
            <person name="Ichikawa N."/>
            <person name="Sato H."/>
            <person name="Tonouchi N."/>
        </authorList>
    </citation>
    <scope>NUCLEOTIDE SEQUENCE</scope>
    <source>
        <strain evidence="1">NBRC 15670</strain>
    </source>
</reference>
<sequence length="72" mass="7977">MHVSVFDGEPDGPSGIHYFTASLPISARKIILHDPNEEVQLSFRRPLGDLTVTVFADSVEFPDFVEIYLGSV</sequence>
<protein>
    <submittedName>
        <fullName evidence="1">Uncharacterized protein</fullName>
    </submittedName>
</protein>
<dbReference type="Proteomes" id="UP001165042">
    <property type="component" value="Unassembled WGS sequence"/>
</dbReference>
<evidence type="ECO:0000313" key="1">
    <source>
        <dbReference type="EMBL" id="GLW92708.1"/>
    </source>
</evidence>
<name>A0A9W6QLM5_9PSEU</name>
<dbReference type="EMBL" id="BSSD01000005">
    <property type="protein sequence ID" value="GLW92708.1"/>
    <property type="molecule type" value="Genomic_DNA"/>
</dbReference>
<gene>
    <name evidence="1" type="ORF">Aglo03_35240</name>
</gene>
<keyword evidence="2" id="KW-1185">Reference proteome</keyword>
<comment type="caution">
    <text evidence="1">The sequence shown here is derived from an EMBL/GenBank/DDBJ whole genome shotgun (WGS) entry which is preliminary data.</text>
</comment>